<sequence length="101" mass="11160">MVVIDNAVAVVPCLSCTCQFQSSSTESKFSASKFTSRLVLVSNNVIGTIENTHNISTPTIEIVTCVEATNFNSRTKQRLQFQPKIFRVLSSSCFRKSSFSD</sequence>
<comment type="caution">
    <text evidence="1">The sequence shown here is derived from an EMBL/GenBank/DDBJ whole genome shotgun (WGS) entry which is preliminary data.</text>
</comment>
<proteinExistence type="predicted"/>
<protein>
    <submittedName>
        <fullName evidence="1">Uncharacterized protein</fullName>
    </submittedName>
</protein>
<keyword evidence="2" id="KW-1185">Reference proteome</keyword>
<gene>
    <name evidence="1" type="ORF">Dsin_032634</name>
</gene>
<reference evidence="1" key="1">
    <citation type="journal article" date="2023" name="Plant J.">
        <title>Genome sequences and population genomics provide insights into the demographic history, inbreeding, and mutation load of two 'living fossil' tree species of Dipteronia.</title>
        <authorList>
            <person name="Feng Y."/>
            <person name="Comes H.P."/>
            <person name="Chen J."/>
            <person name="Zhu S."/>
            <person name="Lu R."/>
            <person name="Zhang X."/>
            <person name="Li P."/>
            <person name="Qiu J."/>
            <person name="Olsen K.M."/>
            <person name="Qiu Y."/>
        </authorList>
    </citation>
    <scope>NUCLEOTIDE SEQUENCE</scope>
    <source>
        <strain evidence="1">NBL</strain>
    </source>
</reference>
<evidence type="ECO:0000313" key="2">
    <source>
        <dbReference type="Proteomes" id="UP001281410"/>
    </source>
</evidence>
<dbReference type="Proteomes" id="UP001281410">
    <property type="component" value="Unassembled WGS sequence"/>
</dbReference>
<evidence type="ECO:0000313" key="1">
    <source>
        <dbReference type="EMBL" id="KAK3177499.1"/>
    </source>
</evidence>
<dbReference type="EMBL" id="JANJYJ010000333">
    <property type="protein sequence ID" value="KAK3177499.1"/>
    <property type="molecule type" value="Genomic_DNA"/>
</dbReference>
<name>A0AAE0DPB2_9ROSI</name>
<organism evidence="1 2">
    <name type="scientific">Dipteronia sinensis</name>
    <dbReference type="NCBI Taxonomy" id="43782"/>
    <lineage>
        <taxon>Eukaryota</taxon>
        <taxon>Viridiplantae</taxon>
        <taxon>Streptophyta</taxon>
        <taxon>Embryophyta</taxon>
        <taxon>Tracheophyta</taxon>
        <taxon>Spermatophyta</taxon>
        <taxon>Magnoliopsida</taxon>
        <taxon>eudicotyledons</taxon>
        <taxon>Gunneridae</taxon>
        <taxon>Pentapetalae</taxon>
        <taxon>rosids</taxon>
        <taxon>malvids</taxon>
        <taxon>Sapindales</taxon>
        <taxon>Sapindaceae</taxon>
        <taxon>Hippocastanoideae</taxon>
        <taxon>Acereae</taxon>
        <taxon>Dipteronia</taxon>
    </lineage>
</organism>
<dbReference type="AlphaFoldDB" id="A0AAE0DPB2"/>
<accession>A0AAE0DPB2</accession>